<dbReference type="SUPFAM" id="SSF49265">
    <property type="entry name" value="Fibronectin type III"/>
    <property type="match status" value="1"/>
</dbReference>
<sequence>MWIKQNGNSTDVIQTGHSLSLRNVSETDAGIYICLKLHKIFNASNPNETIISSTTEEAESEYYKSRKVLLIVRTPPGPVNLLWFKASTILGYLIWRFNATTNSGGYPVRSFTAEYRNVSPIENQTYPWSRLDPINISPNIRQMEVYKLEPNTTYEFRIWANNALGPGEIVTTVVTTLPETKEEDLIRLISADLVAFDPRVWIAAVSVVLGTLVILAIGLCVVLAKECYNAPVLVDEDEDGWDSIELVPNIILNPGFCESDDHDTPYTRTIIFGEDDESDGYDDEEEEKISFKRKVSIFFTGDTIRRI</sequence>
<dbReference type="CDD" id="cd00096">
    <property type="entry name" value="Ig"/>
    <property type="match status" value="1"/>
</dbReference>
<organism evidence="4 5">
    <name type="scientific">Hermetia illucens</name>
    <name type="common">Black soldier fly</name>
    <dbReference type="NCBI Taxonomy" id="343691"/>
    <lineage>
        <taxon>Eukaryota</taxon>
        <taxon>Metazoa</taxon>
        <taxon>Ecdysozoa</taxon>
        <taxon>Arthropoda</taxon>
        <taxon>Hexapoda</taxon>
        <taxon>Insecta</taxon>
        <taxon>Pterygota</taxon>
        <taxon>Neoptera</taxon>
        <taxon>Endopterygota</taxon>
        <taxon>Diptera</taxon>
        <taxon>Brachycera</taxon>
        <taxon>Stratiomyomorpha</taxon>
        <taxon>Stratiomyidae</taxon>
        <taxon>Hermetiinae</taxon>
        <taxon>Hermetia</taxon>
    </lineage>
</organism>
<keyword evidence="1" id="KW-1133">Transmembrane helix</keyword>
<keyword evidence="1" id="KW-0812">Transmembrane</keyword>
<evidence type="ECO:0000256" key="1">
    <source>
        <dbReference type="SAM" id="Phobius"/>
    </source>
</evidence>
<evidence type="ECO:0000259" key="2">
    <source>
        <dbReference type="PROSITE" id="PS50835"/>
    </source>
</evidence>
<dbReference type="Proteomes" id="UP000594454">
    <property type="component" value="Chromosome 5"/>
</dbReference>
<protein>
    <submittedName>
        <fullName evidence="4">Uncharacterized protein</fullName>
    </submittedName>
</protein>
<feature type="domain" description="Ig-like" evidence="2">
    <location>
        <begin position="1"/>
        <end position="52"/>
    </location>
</feature>
<dbReference type="InParanoid" id="A0A7R8YYD1"/>
<dbReference type="PROSITE" id="PS50853">
    <property type="entry name" value="FN3"/>
    <property type="match status" value="1"/>
</dbReference>
<reference evidence="4 5" key="1">
    <citation type="submission" date="2020-11" db="EMBL/GenBank/DDBJ databases">
        <authorList>
            <person name="Wallbank WR R."/>
            <person name="Pardo Diaz C."/>
            <person name="Kozak K."/>
            <person name="Martin S."/>
            <person name="Jiggins C."/>
            <person name="Moest M."/>
            <person name="Warren A I."/>
            <person name="Generalovic N T."/>
            <person name="Byers J.R.P. K."/>
            <person name="Montejo-Kovacevich G."/>
            <person name="Yen C E."/>
        </authorList>
    </citation>
    <scope>NUCLEOTIDE SEQUENCE [LARGE SCALE GENOMIC DNA]</scope>
</reference>
<dbReference type="InterPro" id="IPR036116">
    <property type="entry name" value="FN3_sf"/>
</dbReference>
<dbReference type="SUPFAM" id="SSF48726">
    <property type="entry name" value="Immunoglobulin"/>
    <property type="match status" value="1"/>
</dbReference>
<gene>
    <name evidence="4" type="ORF">HERILL_LOCUS12842</name>
</gene>
<dbReference type="Gene3D" id="2.60.40.10">
    <property type="entry name" value="Immunoglobulins"/>
    <property type="match status" value="1"/>
</dbReference>
<dbReference type="EMBL" id="LR899013">
    <property type="protein sequence ID" value="CAD7090354.1"/>
    <property type="molecule type" value="Genomic_DNA"/>
</dbReference>
<accession>A0A7R8YYD1</accession>
<keyword evidence="1" id="KW-0472">Membrane</keyword>
<feature type="transmembrane region" description="Helical" evidence="1">
    <location>
        <begin position="200"/>
        <end position="224"/>
    </location>
</feature>
<evidence type="ECO:0000259" key="3">
    <source>
        <dbReference type="PROSITE" id="PS50853"/>
    </source>
</evidence>
<feature type="domain" description="Fibronectin type-III" evidence="3">
    <location>
        <begin position="75"/>
        <end position="180"/>
    </location>
</feature>
<dbReference type="InterPro" id="IPR007110">
    <property type="entry name" value="Ig-like_dom"/>
</dbReference>
<dbReference type="InterPro" id="IPR003961">
    <property type="entry name" value="FN3_dom"/>
</dbReference>
<dbReference type="AlphaFoldDB" id="A0A7R8YYD1"/>
<dbReference type="InterPro" id="IPR013783">
    <property type="entry name" value="Ig-like_fold"/>
</dbReference>
<dbReference type="OrthoDB" id="6266590at2759"/>
<dbReference type="FunCoup" id="A0A7R8YYD1">
    <property type="interactions" value="14"/>
</dbReference>
<proteinExistence type="predicted"/>
<dbReference type="PROSITE" id="PS50835">
    <property type="entry name" value="IG_LIKE"/>
    <property type="match status" value="1"/>
</dbReference>
<keyword evidence="5" id="KW-1185">Reference proteome</keyword>
<name>A0A7R8YYD1_HERIL</name>
<evidence type="ECO:0000313" key="5">
    <source>
        <dbReference type="Proteomes" id="UP000594454"/>
    </source>
</evidence>
<evidence type="ECO:0000313" key="4">
    <source>
        <dbReference type="EMBL" id="CAD7090354.1"/>
    </source>
</evidence>
<dbReference type="InterPro" id="IPR036179">
    <property type="entry name" value="Ig-like_dom_sf"/>
</dbReference>
<dbReference type="CDD" id="cd00063">
    <property type="entry name" value="FN3"/>
    <property type="match status" value="1"/>
</dbReference>